<dbReference type="InterPro" id="IPR032710">
    <property type="entry name" value="NTF2-like_dom_sf"/>
</dbReference>
<name>A0A6J4HPZ1_9ACTN</name>
<reference evidence="2" key="1">
    <citation type="submission" date="2020-02" db="EMBL/GenBank/DDBJ databases">
        <authorList>
            <person name="Meier V. D."/>
        </authorList>
    </citation>
    <scope>NUCLEOTIDE SEQUENCE</scope>
    <source>
        <strain evidence="2">AVDCRST_MAG76</strain>
    </source>
</reference>
<organism evidence="2">
    <name type="scientific">uncultured Acidimicrobiales bacterium</name>
    <dbReference type="NCBI Taxonomy" id="310071"/>
    <lineage>
        <taxon>Bacteria</taxon>
        <taxon>Bacillati</taxon>
        <taxon>Actinomycetota</taxon>
        <taxon>Acidimicrobiia</taxon>
        <taxon>Acidimicrobiales</taxon>
        <taxon>environmental samples</taxon>
    </lineage>
</organism>
<dbReference type="AlphaFoldDB" id="A0A6J4HPZ1"/>
<evidence type="ECO:0000259" key="1">
    <source>
        <dbReference type="SMART" id="SM00978"/>
    </source>
</evidence>
<dbReference type="SMART" id="SM00978">
    <property type="entry name" value="Tim44"/>
    <property type="match status" value="1"/>
</dbReference>
<dbReference type="Gene3D" id="3.10.450.240">
    <property type="match status" value="1"/>
</dbReference>
<gene>
    <name evidence="2" type="ORF">AVDCRST_MAG76-1114</name>
</gene>
<feature type="domain" description="Tim44-like" evidence="1">
    <location>
        <begin position="19"/>
        <end position="200"/>
    </location>
</feature>
<protein>
    <recommendedName>
        <fullName evidence="1">Tim44-like domain-containing protein</fullName>
    </recommendedName>
</protein>
<dbReference type="SUPFAM" id="SSF54427">
    <property type="entry name" value="NTF2-like"/>
    <property type="match status" value="1"/>
</dbReference>
<sequence>MSVWDRGGPPTDYQSGAEIEGYLLDMGARDPGFELGSFLREAQGVFEDVTRNWSEMDADASRPFMLPELWDAHREGIDAMRAEALRPVVERLAVQDVRLVGAWLEDAWDCLLVRFTASSTDYKLNRRGKKVGDTSERAWVEEWTFAKPMTDLTPVSVPPGAHCPNCGAPGEGTVRCPYCGQLRTTGRGFREVWKAASIEELYTR</sequence>
<accession>A0A6J4HPZ1</accession>
<evidence type="ECO:0000313" key="2">
    <source>
        <dbReference type="EMBL" id="CAA9228763.1"/>
    </source>
</evidence>
<dbReference type="InterPro" id="IPR007379">
    <property type="entry name" value="Tim44-like_dom"/>
</dbReference>
<proteinExistence type="predicted"/>
<dbReference type="Pfam" id="PF04280">
    <property type="entry name" value="Tim44"/>
    <property type="match status" value="1"/>
</dbReference>
<dbReference type="EMBL" id="CADCSZ010000064">
    <property type="protein sequence ID" value="CAA9228763.1"/>
    <property type="molecule type" value="Genomic_DNA"/>
</dbReference>